<reference evidence="2" key="1">
    <citation type="submission" date="2021-03" db="EMBL/GenBank/DDBJ databases">
        <authorList>
            <person name="Kim M.K."/>
        </authorList>
    </citation>
    <scope>NUCLEOTIDE SEQUENCE</scope>
    <source>
        <strain evidence="2">BT186</strain>
    </source>
</reference>
<dbReference type="EMBL" id="JAFLQZ010000006">
    <property type="protein sequence ID" value="MBO0358658.1"/>
    <property type="molecule type" value="Genomic_DNA"/>
</dbReference>
<comment type="caution">
    <text evidence="2">The sequence shown here is derived from an EMBL/GenBank/DDBJ whole genome shotgun (WGS) entry which is preliminary data.</text>
</comment>
<gene>
    <name evidence="2" type="ORF">J0X19_11935</name>
</gene>
<dbReference type="GO" id="GO:0032259">
    <property type="term" value="P:methylation"/>
    <property type="evidence" value="ECO:0007669"/>
    <property type="project" value="UniProtKB-KW"/>
</dbReference>
<evidence type="ECO:0000313" key="3">
    <source>
        <dbReference type="Proteomes" id="UP000664144"/>
    </source>
</evidence>
<dbReference type="RefSeq" id="WP_206984584.1">
    <property type="nucleotide sequence ID" value="NZ_JAFLQZ010000006.1"/>
</dbReference>
<evidence type="ECO:0000313" key="2">
    <source>
        <dbReference type="EMBL" id="MBO0358658.1"/>
    </source>
</evidence>
<proteinExistence type="predicted"/>
<dbReference type="Gene3D" id="2.60.120.200">
    <property type="match status" value="1"/>
</dbReference>
<name>A0A939EZC9_9BACT</name>
<keyword evidence="3" id="KW-1185">Reference proteome</keyword>
<keyword evidence="2" id="KW-0808">Transferase</keyword>
<protein>
    <submittedName>
        <fullName evidence="2">Methyltransferase</fullName>
    </submittedName>
</protein>
<dbReference type="AlphaFoldDB" id="A0A939EZC9"/>
<keyword evidence="2" id="KW-0489">Methyltransferase</keyword>
<dbReference type="Pfam" id="PF19763">
    <property type="entry name" value="DUF6250"/>
    <property type="match status" value="1"/>
</dbReference>
<dbReference type="InterPro" id="IPR046217">
    <property type="entry name" value="DUF6250"/>
</dbReference>
<dbReference type="GO" id="GO:0008168">
    <property type="term" value="F:methyltransferase activity"/>
    <property type="evidence" value="ECO:0007669"/>
    <property type="project" value="UniProtKB-KW"/>
</dbReference>
<evidence type="ECO:0000259" key="1">
    <source>
        <dbReference type="Pfam" id="PF19763"/>
    </source>
</evidence>
<sequence length="254" mass="28323">MSPDQLVPELRSVIGRVVLVAASGLAVGGANPAPLSSGSAAASSVAPTGSRKKLLFADAFNQLDTLRWRVEMEKQPHSSVYATQGKLVLDTQGGVTVWLNKPLQGNLQIEYTRKVLVAGQSNDRLSDLNQFWMAHEATRTTLARRSGKFEDYDQLPMYYVGMGGNTNTTTRFRKYQPNGTRTLLQEYTDAAHLLAPNRAYKIKTIVQNGTTSFWVDGQCYFTYQDPDPLRAGYFGFRATKSRQEIDDLRVYQLE</sequence>
<accession>A0A939EZC9</accession>
<dbReference type="Proteomes" id="UP000664144">
    <property type="component" value="Unassembled WGS sequence"/>
</dbReference>
<feature type="domain" description="DUF6250" evidence="1">
    <location>
        <begin position="89"/>
        <end position="248"/>
    </location>
</feature>
<organism evidence="2 3">
    <name type="scientific">Hymenobacter telluris</name>
    <dbReference type="NCBI Taxonomy" id="2816474"/>
    <lineage>
        <taxon>Bacteria</taxon>
        <taxon>Pseudomonadati</taxon>
        <taxon>Bacteroidota</taxon>
        <taxon>Cytophagia</taxon>
        <taxon>Cytophagales</taxon>
        <taxon>Hymenobacteraceae</taxon>
        <taxon>Hymenobacter</taxon>
    </lineage>
</organism>